<dbReference type="SMART" id="SM00479">
    <property type="entry name" value="EXOIII"/>
    <property type="match status" value="1"/>
</dbReference>
<organism evidence="8 9">
    <name type="scientific">Cirrhinus molitorella</name>
    <name type="common">mud carp</name>
    <dbReference type="NCBI Taxonomy" id="172907"/>
    <lineage>
        <taxon>Eukaryota</taxon>
        <taxon>Metazoa</taxon>
        <taxon>Chordata</taxon>
        <taxon>Craniata</taxon>
        <taxon>Vertebrata</taxon>
        <taxon>Euteleostomi</taxon>
        <taxon>Actinopterygii</taxon>
        <taxon>Neopterygii</taxon>
        <taxon>Teleostei</taxon>
        <taxon>Ostariophysi</taxon>
        <taxon>Cypriniformes</taxon>
        <taxon>Cyprinidae</taxon>
        <taxon>Labeoninae</taxon>
        <taxon>Labeonini</taxon>
        <taxon>Cirrhinus</taxon>
    </lineage>
</organism>
<comment type="caution">
    <text evidence="8">The sequence shown here is derived from an EMBL/GenBank/DDBJ whole genome shotgun (WGS) entry which is preliminary data.</text>
</comment>
<dbReference type="PANTHER" id="PTHR12801">
    <property type="entry name" value="RNA EXONUCLEASE REXO1 / RECO3 FAMILY MEMBER-RELATED"/>
    <property type="match status" value="1"/>
</dbReference>
<dbReference type="Gene3D" id="3.30.420.10">
    <property type="entry name" value="Ribonuclease H-like superfamily/Ribonuclease H"/>
    <property type="match status" value="1"/>
</dbReference>
<dbReference type="InterPro" id="IPR012337">
    <property type="entry name" value="RNaseH-like_sf"/>
</dbReference>
<dbReference type="InterPro" id="IPR036397">
    <property type="entry name" value="RNaseH_sf"/>
</dbReference>
<feature type="compositionally biased region" description="Basic residues" evidence="6">
    <location>
        <begin position="32"/>
        <end position="45"/>
    </location>
</feature>
<dbReference type="PANTHER" id="PTHR12801:SF57">
    <property type="entry name" value="APOPTOSIS-ENHANCING NUCLEASE"/>
    <property type="match status" value="1"/>
</dbReference>
<dbReference type="EMBL" id="JAUYZG010000025">
    <property type="protein sequence ID" value="KAK2867214.1"/>
    <property type="molecule type" value="Genomic_DNA"/>
</dbReference>
<reference evidence="8" key="1">
    <citation type="submission" date="2023-08" db="EMBL/GenBank/DDBJ databases">
        <title>Chromosome-level Genome Assembly of mud carp (Cirrhinus molitorella).</title>
        <authorList>
            <person name="Liu H."/>
        </authorList>
    </citation>
    <scope>NUCLEOTIDE SEQUENCE</scope>
    <source>
        <strain evidence="8">Prfri</strain>
        <tissue evidence="8">Muscle</tissue>
    </source>
</reference>
<keyword evidence="9" id="KW-1185">Reference proteome</keyword>
<dbReference type="GO" id="GO:0005730">
    <property type="term" value="C:nucleolus"/>
    <property type="evidence" value="ECO:0007669"/>
    <property type="project" value="UniProtKB-ARBA"/>
</dbReference>
<feature type="region of interest" description="Disordered" evidence="6">
    <location>
        <begin position="19"/>
        <end position="56"/>
    </location>
</feature>
<evidence type="ECO:0000259" key="7">
    <source>
        <dbReference type="SMART" id="SM00479"/>
    </source>
</evidence>
<gene>
    <name evidence="8" type="ORF">Q8A67_025331</name>
</gene>
<feature type="compositionally biased region" description="Polar residues" evidence="6">
    <location>
        <begin position="19"/>
        <end position="29"/>
    </location>
</feature>
<comment type="subcellular location">
    <subcellularLocation>
        <location evidence="1">Nucleus</location>
    </subcellularLocation>
</comment>
<dbReference type="SUPFAM" id="SSF53098">
    <property type="entry name" value="Ribonuclease H-like"/>
    <property type="match status" value="1"/>
</dbReference>
<dbReference type="Proteomes" id="UP001187343">
    <property type="component" value="Unassembled WGS sequence"/>
</dbReference>
<evidence type="ECO:0000313" key="9">
    <source>
        <dbReference type="Proteomes" id="UP001187343"/>
    </source>
</evidence>
<dbReference type="InterPro" id="IPR047021">
    <property type="entry name" value="REXO1/3/4-like"/>
</dbReference>
<keyword evidence="2" id="KW-0540">Nuclease</keyword>
<evidence type="ECO:0000256" key="1">
    <source>
        <dbReference type="ARBA" id="ARBA00004123"/>
    </source>
</evidence>
<dbReference type="InterPro" id="IPR013520">
    <property type="entry name" value="Ribonucl_H"/>
</dbReference>
<keyword evidence="3" id="KW-0378">Hydrolase</keyword>
<evidence type="ECO:0000256" key="3">
    <source>
        <dbReference type="ARBA" id="ARBA00022801"/>
    </source>
</evidence>
<evidence type="ECO:0000256" key="5">
    <source>
        <dbReference type="ARBA" id="ARBA00023242"/>
    </source>
</evidence>
<protein>
    <recommendedName>
        <fullName evidence="7">Exonuclease domain-containing protein</fullName>
    </recommendedName>
</protein>
<evidence type="ECO:0000256" key="2">
    <source>
        <dbReference type="ARBA" id="ARBA00022722"/>
    </source>
</evidence>
<dbReference type="FunFam" id="3.30.420.10:FF:000007">
    <property type="entry name" value="Interferon-stimulated exonuclease gene 20"/>
    <property type="match status" value="1"/>
</dbReference>
<feature type="domain" description="Exonuclease" evidence="7">
    <location>
        <begin position="141"/>
        <end position="307"/>
    </location>
</feature>
<evidence type="ECO:0000256" key="4">
    <source>
        <dbReference type="ARBA" id="ARBA00022839"/>
    </source>
</evidence>
<accession>A0AA88P0E3</accession>
<keyword evidence="4" id="KW-0269">Exonuclease</keyword>
<dbReference type="Pfam" id="PF00929">
    <property type="entry name" value="RNase_T"/>
    <property type="match status" value="1"/>
</dbReference>
<name>A0AA88P0E3_9TELE</name>
<dbReference type="AlphaFoldDB" id="A0AA88P0E3"/>
<evidence type="ECO:0000256" key="6">
    <source>
        <dbReference type="SAM" id="MobiDB-lite"/>
    </source>
</evidence>
<keyword evidence="5" id="KW-0539">Nucleus</keyword>
<proteinExistence type="predicted"/>
<evidence type="ECO:0000313" key="8">
    <source>
        <dbReference type="EMBL" id="KAK2867214.1"/>
    </source>
</evidence>
<dbReference type="GO" id="GO:0003676">
    <property type="term" value="F:nucleic acid binding"/>
    <property type="evidence" value="ECO:0007669"/>
    <property type="project" value="InterPro"/>
</dbReference>
<sequence length="340" mass="38178">MSSSPWRCSTSNCVDQNIMSATNKETGSNSHQAKKRRKKKTHKKSQTGFHEVSVEHQRGIKRKLDELLENKTECVKHGVVSDSVSEQANHMQFKRPKITSHKGKIALPVTDCWEVDSGFSSESSPPTSGRSSPCVGIDHSKLVAMDCEMVGTGPGGKCSELARCSIVNYHGSVLYDKYILPQHPVTDYRTKWSGIRKHHLQQAVPFVDAQKEIVDILTGKIIVGHSIFNDFRALNVSVPPQMIRDTCSSKLLRELYNSFNASGISLKRLSHSLLNRTIQSGRNGHCSVEDARATMDLYKLVEDQWEKDISYPSHTSNLSDSLKHYMQDQYWPDSIMDCSP</sequence>
<dbReference type="GO" id="GO:0004527">
    <property type="term" value="F:exonuclease activity"/>
    <property type="evidence" value="ECO:0007669"/>
    <property type="project" value="UniProtKB-KW"/>
</dbReference>